<feature type="non-terminal residue" evidence="1">
    <location>
        <position position="1"/>
    </location>
</feature>
<evidence type="ECO:0000313" key="1">
    <source>
        <dbReference type="EMBL" id="RWX49967.1"/>
    </source>
</evidence>
<organism evidence="1 2">
    <name type="scientific">Candidatus Electrothrix marina</name>
    <dbReference type="NCBI Taxonomy" id="1859130"/>
    <lineage>
        <taxon>Bacteria</taxon>
        <taxon>Pseudomonadati</taxon>
        <taxon>Thermodesulfobacteriota</taxon>
        <taxon>Desulfobulbia</taxon>
        <taxon>Desulfobulbales</taxon>
        <taxon>Desulfobulbaceae</taxon>
        <taxon>Candidatus Electrothrix</taxon>
    </lineage>
</organism>
<dbReference type="EMBL" id="MTKS01000419">
    <property type="protein sequence ID" value="RWX49967.1"/>
    <property type="molecule type" value="Genomic_DNA"/>
</dbReference>
<proteinExistence type="predicted"/>
<sequence length="58" mass="6618">RSIGRRIVTALGKSDKLTYKQLAKEANTSKSSAFRQVKGIQRRNVYPESVLWEHEEGV</sequence>
<evidence type="ECO:0000313" key="2">
    <source>
        <dbReference type="Proteomes" id="UP000288892"/>
    </source>
</evidence>
<protein>
    <recommendedName>
        <fullName evidence="3">Winged helix-turn-helix DNA-binding</fullName>
    </recommendedName>
</protein>
<name>A0A444JAC0_9BACT</name>
<dbReference type="AlphaFoldDB" id="A0A444JAC0"/>
<evidence type="ECO:0008006" key="3">
    <source>
        <dbReference type="Google" id="ProtNLM"/>
    </source>
</evidence>
<keyword evidence="2" id="KW-1185">Reference proteome</keyword>
<dbReference type="Proteomes" id="UP000288892">
    <property type="component" value="Unassembled WGS sequence"/>
</dbReference>
<gene>
    <name evidence="1" type="ORF">VU01_14193</name>
</gene>
<comment type="caution">
    <text evidence="1">The sequence shown here is derived from an EMBL/GenBank/DDBJ whole genome shotgun (WGS) entry which is preliminary data.</text>
</comment>
<reference evidence="1 2" key="1">
    <citation type="submission" date="2017-01" db="EMBL/GenBank/DDBJ databases">
        <title>The cable genome- insights into the physiology and evolution of filamentous bacteria capable of sulfide oxidation via long distance electron transfer.</title>
        <authorList>
            <person name="Schreiber L."/>
            <person name="Bjerg J.T."/>
            <person name="Boggild A."/>
            <person name="Van De Vossenberg J."/>
            <person name="Meysman F."/>
            <person name="Nielsen L.P."/>
            <person name="Schramm A."/>
            <person name="Kjeldsen K.U."/>
        </authorList>
    </citation>
    <scope>NUCLEOTIDE SEQUENCE [LARGE SCALE GENOMIC DNA]</scope>
    <source>
        <strain evidence="1">A5</strain>
    </source>
</reference>
<accession>A0A444JAC0</accession>